<organism evidence="1 2">
    <name type="scientific">Klebsiella phage Miami</name>
    <dbReference type="NCBI Taxonomy" id="2767581"/>
    <lineage>
        <taxon>Viruses</taxon>
        <taxon>Duplodnaviria</taxon>
        <taxon>Heunggongvirae</taxon>
        <taxon>Uroviricota</taxon>
        <taxon>Caudoviricetes</taxon>
        <taxon>Chimalliviridae</taxon>
        <taxon>Miamivirus</taxon>
        <taxon>Miamivirus miami</taxon>
    </lineage>
</organism>
<gene>
    <name evidence="1" type="ORF">CPT_Miami_165</name>
</gene>
<dbReference type="Proteomes" id="UP000662782">
    <property type="component" value="Segment"/>
</dbReference>
<name>A0A873WD14_9CAUD</name>
<protein>
    <submittedName>
        <fullName evidence="1">Uncharacterized protein</fullName>
    </submittedName>
</protein>
<reference evidence="1 2" key="1">
    <citation type="submission" date="2020-07" db="EMBL/GenBank/DDBJ databases">
        <title>Complete genome sequence of Klebsiella pneumoniae phage Miami.</title>
        <authorList>
            <person name="Mora D.A."/>
            <person name="Lessor L."/>
            <person name="Gill J."/>
            <person name="Liu M."/>
        </authorList>
    </citation>
    <scope>NUCLEOTIDE SEQUENCE [LARGE SCALE GENOMIC DNA]</scope>
</reference>
<keyword evidence="2" id="KW-1185">Reference proteome</keyword>
<accession>A0A873WD14</accession>
<dbReference type="EMBL" id="MT701590">
    <property type="protein sequence ID" value="QPB09260.1"/>
    <property type="molecule type" value="Genomic_DNA"/>
</dbReference>
<proteinExistence type="predicted"/>
<evidence type="ECO:0000313" key="2">
    <source>
        <dbReference type="Proteomes" id="UP000662782"/>
    </source>
</evidence>
<evidence type="ECO:0000313" key="1">
    <source>
        <dbReference type="EMBL" id="QPB09260.1"/>
    </source>
</evidence>
<sequence length="261" mass="29811">MLETQLKDRLTILNTFEWFTYFWNKFEEGMYDVRRTMHSASVAINNGDCAVAALAVSSVLNRRLDVDVGMARNTLHAWVTIGNDIFDTEYPTGHDISSFKSKWGDRISEVVLTPETLVEEFMPCDLAGAYLVKEFCGIMCEPHPKEIDFLLNNPTEYESREGVHKIEKAIAFAVEETLKARRAVTTIKHESYFTAKEATMDHELKDHVRDIYSGILICVLVDKNDYKVIGESYRKGPETERTLLARSRAKFIALDKLKDVA</sequence>